<gene>
    <name evidence="2" type="ORF">VCO01S_03550</name>
</gene>
<proteinExistence type="predicted"/>
<evidence type="ECO:0000313" key="2">
    <source>
        <dbReference type="EMBL" id="GEA59162.1"/>
    </source>
</evidence>
<dbReference type="AlphaFoldDB" id="A0A4Y3IJH4"/>
<reference evidence="2 3" key="1">
    <citation type="submission" date="2019-06" db="EMBL/GenBank/DDBJ databases">
        <title>Whole genome shotgun sequence of Vibrio comitans NBRC 102076.</title>
        <authorList>
            <person name="Hosoyama A."/>
            <person name="Uohara A."/>
            <person name="Ohji S."/>
            <person name="Ichikawa N."/>
        </authorList>
    </citation>
    <scope>NUCLEOTIDE SEQUENCE [LARGE SCALE GENOMIC DNA]</scope>
    <source>
        <strain evidence="2 3">NBRC 102076</strain>
    </source>
</reference>
<dbReference type="OrthoDB" id="9766796at2"/>
<accession>A0A4Y3IJH4</accession>
<keyword evidence="3" id="KW-1185">Reference proteome</keyword>
<evidence type="ECO:0000259" key="1">
    <source>
        <dbReference type="Pfam" id="PF16289"/>
    </source>
</evidence>
<feature type="domain" description="DUF4935" evidence="1">
    <location>
        <begin position="7"/>
        <end position="175"/>
    </location>
</feature>
<protein>
    <recommendedName>
        <fullName evidence="1">DUF4935 domain-containing protein</fullName>
    </recommendedName>
</protein>
<dbReference type="Pfam" id="PF16289">
    <property type="entry name" value="PIN_12"/>
    <property type="match status" value="1"/>
</dbReference>
<evidence type="ECO:0000313" key="3">
    <source>
        <dbReference type="Proteomes" id="UP000318242"/>
    </source>
</evidence>
<dbReference type="EMBL" id="BJLH01000001">
    <property type="protein sequence ID" value="GEA59162.1"/>
    <property type="molecule type" value="Genomic_DNA"/>
</dbReference>
<name>A0A4Y3IJH4_9VIBR</name>
<organism evidence="2 3">
    <name type="scientific">Vibrio comitans NBRC 102076</name>
    <dbReference type="NCBI Taxonomy" id="1219078"/>
    <lineage>
        <taxon>Bacteria</taxon>
        <taxon>Pseudomonadati</taxon>
        <taxon>Pseudomonadota</taxon>
        <taxon>Gammaproteobacteria</taxon>
        <taxon>Vibrionales</taxon>
        <taxon>Vibrionaceae</taxon>
        <taxon>Vibrio</taxon>
    </lineage>
</organism>
<dbReference type="RefSeq" id="WP_141268744.1">
    <property type="nucleotide sequence ID" value="NZ_BJLH01000001.1"/>
</dbReference>
<comment type="caution">
    <text evidence="2">The sequence shown here is derived from an EMBL/GenBank/DDBJ whole genome shotgun (WGS) entry which is preliminary data.</text>
</comment>
<dbReference type="Proteomes" id="UP000318242">
    <property type="component" value="Unassembled WGS sequence"/>
</dbReference>
<dbReference type="InterPro" id="IPR032557">
    <property type="entry name" value="DUF4935"/>
</dbReference>
<sequence length="365" mass="40891">MKEYSAILVDTSIYDNFGLKLEQGYFASLKQFKNTPIVYLIPDVIASEVTSHIEEKVKTTQNSLEKALKDSEVHKCLDQDSCQQIGVLFAKKKSPIDIATSQFDTYCDLVGATRIDCDDHVSISSVLKQYFAKKPPFGKGKKKNEFPDAIILMATEAWAKENDKQVIAIAKDGDWKNFCETSENIDYSEELPEVFQLLKQNNAQYPYFKSLFEALEENQADDFLSEIETHLSMQLEGVAPDQMADSFLYWEAGGCNGWMTEFSLTSNKITVIDVEENSAIFELSASIDIEVEGEFSLYAYDTIDGDHVHVGGVISVAEHTFESKLLVTVDGDLNAGIEELCIEHVEIVNSVSSVDFGFLEPDYSE</sequence>